<organism evidence="1 2">
    <name type="scientific">Naganishia onofrii</name>
    <dbReference type="NCBI Taxonomy" id="1851511"/>
    <lineage>
        <taxon>Eukaryota</taxon>
        <taxon>Fungi</taxon>
        <taxon>Dikarya</taxon>
        <taxon>Basidiomycota</taxon>
        <taxon>Agaricomycotina</taxon>
        <taxon>Tremellomycetes</taxon>
        <taxon>Filobasidiales</taxon>
        <taxon>Filobasidiaceae</taxon>
        <taxon>Naganishia</taxon>
    </lineage>
</organism>
<evidence type="ECO:0000313" key="2">
    <source>
        <dbReference type="Proteomes" id="UP001234202"/>
    </source>
</evidence>
<dbReference type="EMBL" id="JASBWV010000001">
    <property type="protein sequence ID" value="KAJ9128129.1"/>
    <property type="molecule type" value="Genomic_DNA"/>
</dbReference>
<comment type="caution">
    <text evidence="1">The sequence shown here is derived from an EMBL/GenBank/DDBJ whole genome shotgun (WGS) entry which is preliminary data.</text>
</comment>
<proteinExistence type="predicted"/>
<dbReference type="Proteomes" id="UP001234202">
    <property type="component" value="Unassembled WGS sequence"/>
</dbReference>
<keyword evidence="2" id="KW-1185">Reference proteome</keyword>
<gene>
    <name evidence="1" type="ORF">QFC24_000421</name>
</gene>
<name>A0ACC2XXE8_9TREE</name>
<accession>A0ACC2XXE8</accession>
<sequence>MSDEDTPPRTSLADLRSKFEGLAEVAEERRTRSGSKPSRNTPGSTPPSYAGRSQNSSGRTSRRSSPTRLPQIQISQSTTDMSAAHFDTTMKSSAGDSGDSTLLPTNKKTDPSNKASLTLQPESNTWNVHSPIVLSPSLSVPQHKFSSESETGNDQVSTDATPSVASLRSRFDTGIRQTLGAPTPMQVRLSPSLQVSSLPQSPVVVTPSVADQPDDSVQTQPSRSASIQQSDSAQTQAGPSIQIFSPSPVPLAASKPPPPPVPPKNRKTSPSPSMENPPKAAEEPGRAPVAIPPRPRSTRMGSTANVLTASPPVGTPPRLPERSPNTEAEEHKPPKLPDRLKATATVGPISASPSHPGLPPRRGSANVFRSDETLAPGGSQSRSPMTAHISNETSGDDYQPPPPPVRKTTPNPSPRLQSRVEKRGSQDQNSSDPGDEEDDGEEPQGQRTTMSNFARRALDEYPDSSRAHRRAPDFVPRQYVSTTGQHHIHAFAVCGYKLCLGSHVLRIYDLALGDAQPVITFDPKSMGLETKGSAIKVTAISFRPSSPGIEEGRYVWCGMHLGHLIEVDTTTGKATQVRAATSAGAITHIFRYKEHMLSLDENGKMQVFGPFGKSGKEDGLTMLSPVRTIRIAERQSFARMLGNQVWTASGPATRSTTDPSLRGPTIRVYDPLGDNNDSNGNGMTYTNEWTGAVTAAAVLSSNPSLVHLAHEGGYVSIFDRDSLACLSVLKISSSDVLALEGVGDRLWAGYRTGMIHVYDVSTKPWTATNIWMAHPEHPLLRIHVDKSSVEQTGRFAVWTWARDKLHAWDGLLSADWIETRLEDRAGDYSSQRPLNVLICSWNIDSCKPSDLIGANENTKFLEECIGSAHRPDIIVFGFQEVIDLNDRKLAAKTMLFGRKDKHDGRGSADNVSHAYARWQEKLSSAVKQYTGSQYNMLDTESLVGLMTVVFVKSDLKSRVSDASITTMKRRDNVIPRVEAGDFAYLLEFDQLRKEMKNNSMFRLRAFKEAPIHFAPTYKYTPNSKEYDQSQKQRTPAWYTRTDENVDCVEYRRYEAMVSDHRPVSAHFNLTIKEIDPDRYAKVRKQVADEWFQ</sequence>
<reference evidence="1" key="1">
    <citation type="submission" date="2023-04" db="EMBL/GenBank/DDBJ databases">
        <title>Draft Genome sequencing of Naganishia species isolated from polar environments using Oxford Nanopore Technology.</title>
        <authorList>
            <person name="Leo P."/>
            <person name="Venkateswaran K."/>
        </authorList>
    </citation>
    <scope>NUCLEOTIDE SEQUENCE</scope>
    <source>
        <strain evidence="1">DBVPG 5303</strain>
    </source>
</reference>
<evidence type="ECO:0000313" key="1">
    <source>
        <dbReference type="EMBL" id="KAJ9128129.1"/>
    </source>
</evidence>
<protein>
    <submittedName>
        <fullName evidence="1">Uncharacterized protein</fullName>
    </submittedName>
</protein>